<comment type="caution">
    <text evidence="2">The sequence shown here is derived from an EMBL/GenBank/DDBJ whole genome shotgun (WGS) entry which is preliminary data.</text>
</comment>
<keyword evidence="3" id="KW-1185">Reference proteome</keyword>
<feature type="transmembrane region" description="Helical" evidence="1">
    <location>
        <begin position="173"/>
        <end position="194"/>
    </location>
</feature>
<keyword evidence="1" id="KW-0472">Membrane</keyword>
<evidence type="ECO:0000256" key="1">
    <source>
        <dbReference type="SAM" id="Phobius"/>
    </source>
</evidence>
<feature type="transmembrane region" description="Helical" evidence="1">
    <location>
        <begin position="88"/>
        <end position="108"/>
    </location>
</feature>
<proteinExistence type="predicted"/>
<sequence>MTTLIDRYVSTALRRIPEGQRADIDRELRASIEDAVEARVDAGQAPDAATRGALMELGDPDRLADRYSGRRHQLIGPEIYPAWRRTMIALYTVVLPIVVTVTAVVQLMDDPAIGKVIGGVVTSVITVGAHLGFWATGTFALLERLGVTDSLRRPWTLDDLPEYESGRVAHTRLVPNVVWPVLLIAGLVLQQFTFTDVPVLDPANWSFWWPYLVAVLVLEIVWAIQVFRTGAYTRATAAVNAVLALLTAVPVIWLAVQDRIFNPEFPGLAPGSDALYVATMVVIATFAIATVWDIVEIAVRAERARRGIPAAV</sequence>
<name>A0AAE3ZM13_9ACTN</name>
<feature type="transmembrane region" description="Helical" evidence="1">
    <location>
        <begin position="236"/>
        <end position="255"/>
    </location>
</feature>
<accession>A0AAE3ZM13</accession>
<reference evidence="2 3" key="1">
    <citation type="submission" date="2023-07" db="EMBL/GenBank/DDBJ databases">
        <title>Sequencing the genomes of 1000 actinobacteria strains.</title>
        <authorList>
            <person name="Klenk H.-P."/>
        </authorList>
    </citation>
    <scope>NUCLEOTIDE SEQUENCE [LARGE SCALE GENOMIC DNA]</scope>
    <source>
        <strain evidence="2 3">DSM 44711</strain>
    </source>
</reference>
<evidence type="ECO:0000313" key="3">
    <source>
        <dbReference type="Proteomes" id="UP001183629"/>
    </source>
</evidence>
<dbReference type="RefSeq" id="WP_310409869.1">
    <property type="nucleotide sequence ID" value="NZ_JAVDYC010000001.1"/>
</dbReference>
<dbReference type="AlphaFoldDB" id="A0AAE3ZM13"/>
<gene>
    <name evidence="2" type="ORF">J2S44_001345</name>
</gene>
<organism evidence="2 3">
    <name type="scientific">Catenuloplanes niger</name>
    <dbReference type="NCBI Taxonomy" id="587534"/>
    <lineage>
        <taxon>Bacteria</taxon>
        <taxon>Bacillati</taxon>
        <taxon>Actinomycetota</taxon>
        <taxon>Actinomycetes</taxon>
        <taxon>Micromonosporales</taxon>
        <taxon>Micromonosporaceae</taxon>
        <taxon>Catenuloplanes</taxon>
    </lineage>
</organism>
<keyword evidence="1" id="KW-0812">Transmembrane</keyword>
<protein>
    <submittedName>
        <fullName evidence="2">Uncharacterized protein</fullName>
    </submittedName>
</protein>
<evidence type="ECO:0000313" key="2">
    <source>
        <dbReference type="EMBL" id="MDR7321095.1"/>
    </source>
</evidence>
<dbReference type="NCBIfam" id="NF038403">
    <property type="entry name" value="perm_prefix_1"/>
    <property type="match status" value="1"/>
</dbReference>
<feature type="transmembrane region" description="Helical" evidence="1">
    <location>
        <begin position="275"/>
        <end position="295"/>
    </location>
</feature>
<keyword evidence="1" id="KW-1133">Transmembrane helix</keyword>
<feature type="transmembrane region" description="Helical" evidence="1">
    <location>
        <begin position="120"/>
        <end position="142"/>
    </location>
</feature>
<dbReference type="EMBL" id="JAVDYC010000001">
    <property type="protein sequence ID" value="MDR7321095.1"/>
    <property type="molecule type" value="Genomic_DNA"/>
</dbReference>
<dbReference type="Proteomes" id="UP001183629">
    <property type="component" value="Unassembled WGS sequence"/>
</dbReference>
<dbReference type="InterPro" id="IPR047928">
    <property type="entry name" value="Perm_prefix_1"/>
</dbReference>
<feature type="transmembrane region" description="Helical" evidence="1">
    <location>
        <begin position="206"/>
        <end position="224"/>
    </location>
</feature>